<organism evidence="8 9">
    <name type="scientific">Clitoria ternatea</name>
    <name type="common">Butterfly pea</name>
    <dbReference type="NCBI Taxonomy" id="43366"/>
    <lineage>
        <taxon>Eukaryota</taxon>
        <taxon>Viridiplantae</taxon>
        <taxon>Streptophyta</taxon>
        <taxon>Embryophyta</taxon>
        <taxon>Tracheophyta</taxon>
        <taxon>Spermatophyta</taxon>
        <taxon>Magnoliopsida</taxon>
        <taxon>eudicotyledons</taxon>
        <taxon>Gunneridae</taxon>
        <taxon>Pentapetalae</taxon>
        <taxon>rosids</taxon>
        <taxon>fabids</taxon>
        <taxon>Fabales</taxon>
        <taxon>Fabaceae</taxon>
        <taxon>Papilionoideae</taxon>
        <taxon>50 kb inversion clade</taxon>
        <taxon>NPAAA clade</taxon>
        <taxon>indigoferoid/millettioid clade</taxon>
        <taxon>Phaseoleae</taxon>
        <taxon>Clitoria</taxon>
    </lineage>
</organism>
<dbReference type="PANTHER" id="PTHR31218">
    <property type="entry name" value="WAT1-RELATED PROTEIN"/>
    <property type="match status" value="1"/>
</dbReference>
<evidence type="ECO:0000256" key="1">
    <source>
        <dbReference type="ARBA" id="ARBA00004141"/>
    </source>
</evidence>
<reference evidence="8 9" key="1">
    <citation type="submission" date="2024-01" db="EMBL/GenBank/DDBJ databases">
        <title>The genomes of 5 underutilized Papilionoideae crops provide insights into root nodulation and disease resistance.</title>
        <authorList>
            <person name="Yuan L."/>
        </authorList>
    </citation>
    <scope>NUCLEOTIDE SEQUENCE [LARGE SCALE GENOMIC DNA]</scope>
    <source>
        <strain evidence="8">LY-2023</strain>
        <tissue evidence="8">Leaf</tissue>
    </source>
</reference>
<evidence type="ECO:0000256" key="4">
    <source>
        <dbReference type="ARBA" id="ARBA00022989"/>
    </source>
</evidence>
<feature type="transmembrane region" description="Helical" evidence="6">
    <location>
        <begin position="221"/>
        <end position="242"/>
    </location>
</feature>
<keyword evidence="9" id="KW-1185">Reference proteome</keyword>
<evidence type="ECO:0000313" key="9">
    <source>
        <dbReference type="Proteomes" id="UP001359559"/>
    </source>
</evidence>
<comment type="similarity">
    <text evidence="2 6">Belongs to the drug/metabolite transporter (DMT) superfamily. Plant drug/metabolite exporter (P-DME) (TC 2.A.7.4) family.</text>
</comment>
<evidence type="ECO:0000256" key="6">
    <source>
        <dbReference type="RuleBase" id="RU363077"/>
    </source>
</evidence>
<feature type="domain" description="EamA" evidence="7">
    <location>
        <begin position="30"/>
        <end position="160"/>
    </location>
</feature>
<evidence type="ECO:0000256" key="5">
    <source>
        <dbReference type="ARBA" id="ARBA00023136"/>
    </source>
</evidence>
<feature type="transmembrane region" description="Helical" evidence="6">
    <location>
        <begin position="286"/>
        <end position="305"/>
    </location>
</feature>
<dbReference type="Proteomes" id="UP001359559">
    <property type="component" value="Unassembled WGS sequence"/>
</dbReference>
<dbReference type="InterPro" id="IPR030184">
    <property type="entry name" value="WAT1-related"/>
</dbReference>
<keyword evidence="5 6" id="KW-0472">Membrane</keyword>
<keyword evidence="4 6" id="KW-1133">Transmembrane helix</keyword>
<gene>
    <name evidence="8" type="ORF">RJT34_12205</name>
</gene>
<protein>
    <recommendedName>
        <fullName evidence="6">WAT1-related protein</fullName>
    </recommendedName>
</protein>
<feature type="transmembrane region" description="Helical" evidence="6">
    <location>
        <begin position="51"/>
        <end position="69"/>
    </location>
</feature>
<dbReference type="InterPro" id="IPR000620">
    <property type="entry name" value="EamA_dom"/>
</dbReference>
<evidence type="ECO:0000313" key="8">
    <source>
        <dbReference type="EMBL" id="KAK7301342.1"/>
    </source>
</evidence>
<name>A0AAN9JP19_CLITE</name>
<keyword evidence="3 6" id="KW-0812">Transmembrane</keyword>
<feature type="transmembrane region" description="Helical" evidence="6">
    <location>
        <begin position="81"/>
        <end position="99"/>
    </location>
</feature>
<dbReference type="SUPFAM" id="SSF103481">
    <property type="entry name" value="Multidrug resistance efflux transporter EmrE"/>
    <property type="match status" value="2"/>
</dbReference>
<proteinExistence type="inferred from homology"/>
<feature type="transmembrane region" description="Helical" evidence="6">
    <location>
        <begin position="257"/>
        <end position="274"/>
    </location>
</feature>
<feature type="transmembrane region" description="Helical" evidence="6">
    <location>
        <begin position="189"/>
        <end position="209"/>
    </location>
</feature>
<dbReference type="EMBL" id="JAYKXN010000003">
    <property type="protein sequence ID" value="KAK7301342.1"/>
    <property type="molecule type" value="Genomic_DNA"/>
</dbReference>
<feature type="transmembrane region" description="Helical" evidence="6">
    <location>
        <begin position="311"/>
        <end position="329"/>
    </location>
</feature>
<feature type="transmembrane region" description="Helical" evidence="6">
    <location>
        <begin position="111"/>
        <end position="132"/>
    </location>
</feature>
<evidence type="ECO:0000256" key="3">
    <source>
        <dbReference type="ARBA" id="ARBA00022692"/>
    </source>
</evidence>
<feature type="domain" description="EamA" evidence="7">
    <location>
        <begin position="191"/>
        <end position="329"/>
    </location>
</feature>
<dbReference type="AlphaFoldDB" id="A0AAN9JP19"/>
<comment type="subcellular location">
    <subcellularLocation>
        <location evidence="1 6">Membrane</location>
        <topology evidence="1 6">Multi-pass membrane protein</topology>
    </subcellularLocation>
</comment>
<dbReference type="GO" id="GO:0016020">
    <property type="term" value="C:membrane"/>
    <property type="evidence" value="ECO:0007669"/>
    <property type="project" value="UniProtKB-SubCell"/>
</dbReference>
<accession>A0AAN9JP19</accession>
<dbReference type="Pfam" id="PF00892">
    <property type="entry name" value="EamA"/>
    <property type="match status" value="2"/>
</dbReference>
<sequence length="363" mass="39734">MMEEICGAKLGNMVHRAKPYVLTVGLQFGMAGTYLFTMASLNHGMSRLVFIVYRNAIAALTLAPFAFFFERKVRPKMTFSVFMQILALGFLEPVVDQGFTFLGMQYTSASFASAVMNAVPSVTFVLAVILRLERIRIKELRSQAKVIGTLVTFVGALLMTLYKGPQIHIFHQANTSHHQGGSQSPHTHWVIGTLYIGMGCVAWASFYILQSITVRKYPAELSLSSLICFMGALQSAVVALIADHHPRAWAIRFDSTLYGPLYTGIISSGIAYYIQGLVMQSRGPVFVTSFNPLCMIIVSALGSFLLGEHLYLGSIIGGMIIAVGLYSVVWGKGKDYANDASPSTTITKETETQQLPITSPSNK</sequence>
<feature type="transmembrane region" description="Helical" evidence="6">
    <location>
        <begin position="144"/>
        <end position="162"/>
    </location>
</feature>
<comment type="caution">
    <text evidence="8">The sequence shown here is derived from an EMBL/GenBank/DDBJ whole genome shotgun (WGS) entry which is preliminary data.</text>
</comment>
<dbReference type="InterPro" id="IPR037185">
    <property type="entry name" value="EmrE-like"/>
</dbReference>
<feature type="transmembrane region" description="Helical" evidence="6">
    <location>
        <begin position="20"/>
        <end position="39"/>
    </location>
</feature>
<evidence type="ECO:0000256" key="2">
    <source>
        <dbReference type="ARBA" id="ARBA00007635"/>
    </source>
</evidence>
<evidence type="ECO:0000259" key="7">
    <source>
        <dbReference type="Pfam" id="PF00892"/>
    </source>
</evidence>
<dbReference type="GO" id="GO:0022857">
    <property type="term" value="F:transmembrane transporter activity"/>
    <property type="evidence" value="ECO:0007669"/>
    <property type="project" value="InterPro"/>
</dbReference>